<sequence>MQGAQYSIRKVNGEPIFEEEIYSIYPPEKKCQKEAIMTGHWNYCEDGECGPAHWPGADGQQQSPIDIDLSFVERKDTVDGIKFTNYTKVLKGNITNNGHSVQITPTPGGELPEIFGGGLDQVYRLVQYHFHWGSTESEGAEHTLGGLSYPAELHLVHQGVEDSSRLAVLGVFLKVGKGGELLADVEQALKRIVEPNASTNLDAINIGSKLPKNTSSFFRYEGSLTTPPCSEIVTWTLFTDPLEITKEQLNLLRTLKDTENKCLNRNFRPTQKINNRTVYHIVAKH</sequence>
<dbReference type="GO" id="GO:0004089">
    <property type="term" value="F:carbonate dehydratase activity"/>
    <property type="evidence" value="ECO:0007669"/>
    <property type="project" value="UniProtKB-EC"/>
</dbReference>
<dbReference type="InterPro" id="IPR023561">
    <property type="entry name" value="Carbonic_anhydrase_a-class"/>
</dbReference>
<dbReference type="AlphaFoldDB" id="A0AA36CYM0"/>
<dbReference type="Pfam" id="PF00194">
    <property type="entry name" value="Carb_anhydrase"/>
    <property type="match status" value="1"/>
</dbReference>
<keyword evidence="5" id="KW-0862">Zinc</keyword>
<dbReference type="CDD" id="cd00326">
    <property type="entry name" value="alpha_CA"/>
    <property type="match status" value="1"/>
</dbReference>
<evidence type="ECO:0000256" key="5">
    <source>
        <dbReference type="ARBA" id="ARBA00022833"/>
    </source>
</evidence>
<evidence type="ECO:0000256" key="2">
    <source>
        <dbReference type="ARBA" id="ARBA00010718"/>
    </source>
</evidence>
<dbReference type="PROSITE" id="PS51144">
    <property type="entry name" value="ALPHA_CA_2"/>
    <property type="match status" value="1"/>
</dbReference>
<keyword evidence="4" id="KW-0479">Metal-binding</keyword>
<dbReference type="GO" id="GO:0008270">
    <property type="term" value="F:zinc ion binding"/>
    <property type="evidence" value="ECO:0007669"/>
    <property type="project" value="InterPro"/>
</dbReference>
<dbReference type="InterPro" id="IPR001148">
    <property type="entry name" value="CA_dom"/>
</dbReference>
<feature type="domain" description="Alpha-carbonic anhydrase" evidence="8">
    <location>
        <begin position="39"/>
        <end position="282"/>
    </location>
</feature>
<evidence type="ECO:0000313" key="9">
    <source>
        <dbReference type="EMBL" id="CAJ0576727.1"/>
    </source>
</evidence>
<evidence type="ECO:0000313" key="10">
    <source>
        <dbReference type="Proteomes" id="UP001177023"/>
    </source>
</evidence>
<proteinExistence type="inferred from homology"/>
<comment type="catalytic activity">
    <reaction evidence="7">
        <text>hydrogencarbonate + H(+) = CO2 + H2O</text>
        <dbReference type="Rhea" id="RHEA:10748"/>
        <dbReference type="ChEBI" id="CHEBI:15377"/>
        <dbReference type="ChEBI" id="CHEBI:15378"/>
        <dbReference type="ChEBI" id="CHEBI:16526"/>
        <dbReference type="ChEBI" id="CHEBI:17544"/>
        <dbReference type="EC" id="4.2.1.1"/>
    </reaction>
</comment>
<protein>
    <recommendedName>
        <fullName evidence="3">carbonic anhydrase</fullName>
        <ecNumber evidence="3">4.2.1.1</ecNumber>
    </recommendedName>
</protein>
<dbReference type="SUPFAM" id="SSF51069">
    <property type="entry name" value="Carbonic anhydrase"/>
    <property type="match status" value="1"/>
</dbReference>
<comment type="similarity">
    <text evidence="2">Belongs to the alpha-carbonic anhydrase family.</text>
</comment>
<comment type="cofactor">
    <cofactor evidence="1">
        <name>Zn(2+)</name>
        <dbReference type="ChEBI" id="CHEBI:29105"/>
    </cofactor>
</comment>
<accession>A0AA36CYM0</accession>
<evidence type="ECO:0000256" key="4">
    <source>
        <dbReference type="ARBA" id="ARBA00022723"/>
    </source>
</evidence>
<keyword evidence="10" id="KW-1185">Reference proteome</keyword>
<evidence type="ECO:0000256" key="3">
    <source>
        <dbReference type="ARBA" id="ARBA00012925"/>
    </source>
</evidence>
<dbReference type="SMART" id="SM01057">
    <property type="entry name" value="Carb_anhydrase"/>
    <property type="match status" value="1"/>
</dbReference>
<evidence type="ECO:0000256" key="1">
    <source>
        <dbReference type="ARBA" id="ARBA00001947"/>
    </source>
</evidence>
<reference evidence="9" key="1">
    <citation type="submission" date="2023-06" db="EMBL/GenBank/DDBJ databases">
        <authorList>
            <person name="Delattre M."/>
        </authorList>
    </citation>
    <scope>NUCLEOTIDE SEQUENCE</scope>
    <source>
        <strain evidence="9">AF72</strain>
    </source>
</reference>
<dbReference type="Gene3D" id="3.10.200.10">
    <property type="entry name" value="Alpha carbonic anhydrase"/>
    <property type="match status" value="1"/>
</dbReference>
<keyword evidence="6" id="KW-0456">Lyase</keyword>
<feature type="non-terminal residue" evidence="9">
    <location>
        <position position="1"/>
    </location>
</feature>
<dbReference type="Proteomes" id="UP001177023">
    <property type="component" value="Unassembled WGS sequence"/>
</dbReference>
<comment type="caution">
    <text evidence="9">The sequence shown here is derived from an EMBL/GenBank/DDBJ whole genome shotgun (WGS) entry which is preliminary data.</text>
</comment>
<dbReference type="PANTHER" id="PTHR18952:SF141">
    <property type="entry name" value="CARBONIC ANHYDRASE"/>
    <property type="match status" value="1"/>
</dbReference>
<evidence type="ECO:0000256" key="7">
    <source>
        <dbReference type="ARBA" id="ARBA00048348"/>
    </source>
</evidence>
<organism evidence="9 10">
    <name type="scientific">Mesorhabditis spiculigera</name>
    <dbReference type="NCBI Taxonomy" id="96644"/>
    <lineage>
        <taxon>Eukaryota</taxon>
        <taxon>Metazoa</taxon>
        <taxon>Ecdysozoa</taxon>
        <taxon>Nematoda</taxon>
        <taxon>Chromadorea</taxon>
        <taxon>Rhabditida</taxon>
        <taxon>Rhabditina</taxon>
        <taxon>Rhabditomorpha</taxon>
        <taxon>Rhabditoidea</taxon>
        <taxon>Rhabditidae</taxon>
        <taxon>Mesorhabditinae</taxon>
        <taxon>Mesorhabditis</taxon>
    </lineage>
</organism>
<dbReference type="PANTHER" id="PTHR18952">
    <property type="entry name" value="CARBONIC ANHYDRASE"/>
    <property type="match status" value="1"/>
</dbReference>
<dbReference type="EC" id="4.2.1.1" evidence="3"/>
<dbReference type="EMBL" id="CATQJA010002645">
    <property type="protein sequence ID" value="CAJ0576727.1"/>
    <property type="molecule type" value="Genomic_DNA"/>
</dbReference>
<name>A0AA36CYM0_9BILA</name>
<dbReference type="GO" id="GO:0005737">
    <property type="term" value="C:cytoplasm"/>
    <property type="evidence" value="ECO:0007669"/>
    <property type="project" value="TreeGrafter"/>
</dbReference>
<evidence type="ECO:0000259" key="8">
    <source>
        <dbReference type="PROSITE" id="PS51144"/>
    </source>
</evidence>
<dbReference type="InterPro" id="IPR036398">
    <property type="entry name" value="CA_dom_sf"/>
</dbReference>
<evidence type="ECO:0000256" key="6">
    <source>
        <dbReference type="ARBA" id="ARBA00023239"/>
    </source>
</evidence>
<gene>
    <name evidence="9" type="ORF">MSPICULIGERA_LOCUS15014</name>
</gene>